<evidence type="ECO:0000256" key="7">
    <source>
        <dbReference type="ARBA" id="ARBA00022697"/>
    </source>
</evidence>
<evidence type="ECO:0000256" key="6">
    <source>
        <dbReference type="ARBA" id="ARBA00022605"/>
    </source>
</evidence>
<dbReference type="PANTHER" id="PTHR43331">
    <property type="entry name" value="HOMOSERINE DEHYDROGENASE"/>
    <property type="match status" value="1"/>
</dbReference>
<comment type="pathway">
    <text evidence="1 12">Amino-acid biosynthesis; L-threonine biosynthesis; L-threonine from L-aspartate: step 3/5.</text>
</comment>
<dbReference type="EMBL" id="SMKV01000011">
    <property type="protein sequence ID" value="TDC93159.1"/>
    <property type="molecule type" value="Genomic_DNA"/>
</dbReference>
<dbReference type="UniPathway" id="UPA00050">
    <property type="reaction ID" value="UER00063"/>
</dbReference>
<organism evidence="16 17">
    <name type="scientific">Saccharopolyspora aridisoli</name>
    <dbReference type="NCBI Taxonomy" id="2530385"/>
    <lineage>
        <taxon>Bacteria</taxon>
        <taxon>Bacillati</taxon>
        <taxon>Actinomycetota</taxon>
        <taxon>Actinomycetes</taxon>
        <taxon>Pseudonocardiales</taxon>
        <taxon>Pseudonocardiaceae</taxon>
        <taxon>Saccharopolyspora</taxon>
    </lineage>
</organism>
<dbReference type="PROSITE" id="PS01042">
    <property type="entry name" value="HOMOSER_DHGENASE"/>
    <property type="match status" value="1"/>
</dbReference>
<keyword evidence="6 12" id="KW-0028">Amino-acid biosynthesis</keyword>
<dbReference type="InterPro" id="IPR022697">
    <property type="entry name" value="HDH_short"/>
</dbReference>
<dbReference type="InterPro" id="IPR036291">
    <property type="entry name" value="NAD(P)-bd_dom_sf"/>
</dbReference>
<dbReference type="SUPFAM" id="SSF55347">
    <property type="entry name" value="Glyceraldehyde-3-phosphate dehydrogenase-like, C-terminal domain"/>
    <property type="match status" value="1"/>
</dbReference>
<dbReference type="GO" id="GO:0009086">
    <property type="term" value="P:methionine biosynthetic process"/>
    <property type="evidence" value="ECO:0007669"/>
    <property type="project" value="UniProtKB-KW"/>
</dbReference>
<comment type="catalytic activity">
    <reaction evidence="12">
        <text>L-homoserine + NADP(+) = L-aspartate 4-semialdehyde + NADPH + H(+)</text>
        <dbReference type="Rhea" id="RHEA:15761"/>
        <dbReference type="ChEBI" id="CHEBI:15378"/>
        <dbReference type="ChEBI" id="CHEBI:57476"/>
        <dbReference type="ChEBI" id="CHEBI:57783"/>
        <dbReference type="ChEBI" id="CHEBI:58349"/>
        <dbReference type="ChEBI" id="CHEBI:537519"/>
        <dbReference type="EC" id="1.1.1.3"/>
    </reaction>
</comment>
<feature type="domain" description="Aspartate/homoserine dehydrogenase NAD-binding" evidence="15">
    <location>
        <begin position="11"/>
        <end position="123"/>
    </location>
</feature>
<dbReference type="Gene3D" id="3.40.50.720">
    <property type="entry name" value="NAD(P)-binding Rossmann-like Domain"/>
    <property type="match status" value="1"/>
</dbReference>
<evidence type="ECO:0000256" key="3">
    <source>
        <dbReference type="ARBA" id="ARBA00006753"/>
    </source>
</evidence>
<evidence type="ECO:0000256" key="13">
    <source>
        <dbReference type="RuleBase" id="RU004171"/>
    </source>
</evidence>
<feature type="binding site" evidence="11">
    <location>
        <position position="100"/>
    </location>
    <ligand>
        <name>NADPH</name>
        <dbReference type="ChEBI" id="CHEBI:57783"/>
    </ligand>
</feature>
<dbReference type="Pfam" id="PF03447">
    <property type="entry name" value="NAD_binding_3"/>
    <property type="match status" value="1"/>
</dbReference>
<dbReference type="Gene3D" id="3.30.360.10">
    <property type="entry name" value="Dihydrodipicolinate Reductase, domain 2"/>
    <property type="match status" value="1"/>
</dbReference>
<dbReference type="InterPro" id="IPR005106">
    <property type="entry name" value="Asp/hSer_DH_NAD-bd"/>
</dbReference>
<keyword evidence="9 12" id="KW-0486">Methionine biosynthesis</keyword>
<evidence type="ECO:0000256" key="4">
    <source>
        <dbReference type="ARBA" id="ARBA00013213"/>
    </source>
</evidence>
<protein>
    <recommendedName>
        <fullName evidence="5 12">Homoserine dehydrogenase</fullName>
        <ecNumber evidence="4 12">1.1.1.3</ecNumber>
    </recommendedName>
</protein>
<dbReference type="InterPro" id="IPR019811">
    <property type="entry name" value="HDH_CS"/>
</dbReference>
<dbReference type="GO" id="GO:0004412">
    <property type="term" value="F:homoserine dehydrogenase activity"/>
    <property type="evidence" value="ECO:0007669"/>
    <property type="project" value="UniProtKB-EC"/>
</dbReference>
<dbReference type="Proteomes" id="UP000294744">
    <property type="component" value="Unassembled WGS sequence"/>
</dbReference>
<evidence type="ECO:0000256" key="5">
    <source>
        <dbReference type="ARBA" id="ARBA00013376"/>
    </source>
</evidence>
<reference evidence="16 17" key="1">
    <citation type="submission" date="2019-03" db="EMBL/GenBank/DDBJ databases">
        <title>Draft genome sequences of novel Actinobacteria.</title>
        <authorList>
            <person name="Sahin N."/>
            <person name="Ay H."/>
            <person name="Saygin H."/>
        </authorList>
    </citation>
    <scope>NUCLEOTIDE SEQUENCE [LARGE SCALE GENOMIC DNA]</scope>
    <source>
        <strain evidence="16 17">16K404</strain>
    </source>
</reference>
<accession>A0A4R4V1S4</accession>
<feature type="binding site" evidence="11">
    <location>
        <begin position="11"/>
        <end position="16"/>
    </location>
    <ligand>
        <name>NADP(+)</name>
        <dbReference type="ChEBI" id="CHEBI:58349"/>
    </ligand>
</feature>
<dbReference type="RefSeq" id="WP_132622411.1">
    <property type="nucleotide sequence ID" value="NZ_SMKV01000011.1"/>
</dbReference>
<evidence type="ECO:0000313" key="16">
    <source>
        <dbReference type="EMBL" id="TDC93159.1"/>
    </source>
</evidence>
<evidence type="ECO:0000259" key="14">
    <source>
        <dbReference type="Pfam" id="PF00742"/>
    </source>
</evidence>
<dbReference type="GO" id="GO:0009088">
    <property type="term" value="P:threonine biosynthetic process"/>
    <property type="evidence" value="ECO:0007669"/>
    <property type="project" value="UniProtKB-UniPathway"/>
</dbReference>
<feature type="domain" description="Homoserine dehydrogenase catalytic" evidence="14">
    <location>
        <begin position="136"/>
        <end position="303"/>
    </location>
</feature>
<evidence type="ECO:0000313" key="17">
    <source>
        <dbReference type="Proteomes" id="UP000294744"/>
    </source>
</evidence>
<keyword evidence="7 12" id="KW-0791">Threonine biosynthesis</keyword>
<comment type="similarity">
    <text evidence="3 13">Belongs to the homoserine dehydrogenase family.</text>
</comment>
<dbReference type="InterPro" id="IPR001342">
    <property type="entry name" value="HDH_cat"/>
</dbReference>
<keyword evidence="17" id="KW-1185">Reference proteome</keyword>
<dbReference type="PIRSF" id="PIRSF036497">
    <property type="entry name" value="HDH_short"/>
    <property type="match status" value="1"/>
</dbReference>
<dbReference type="Pfam" id="PF00742">
    <property type="entry name" value="Homoserine_dh"/>
    <property type="match status" value="1"/>
</dbReference>
<keyword evidence="8 12" id="KW-0560">Oxidoreductase</keyword>
<evidence type="ECO:0000256" key="2">
    <source>
        <dbReference type="ARBA" id="ARBA00005062"/>
    </source>
</evidence>
<evidence type="ECO:0000256" key="8">
    <source>
        <dbReference type="ARBA" id="ARBA00023002"/>
    </source>
</evidence>
<sequence>MTAPVPIVLAGHGPVGRAYADLVAERGRPHGLDLRVVAVRGRERQREAGEWGPLTDLPELLERTGARVFAQAVPSDGDGRAAREALQALNAGAHVVTATKSHLLTHWSGLAEAADAAGRSVRVSGATGAAMPAGDLARSVLRGFDVRAVSGCVNGTATFVLDRLADGADLDVAVAEAQRAGIAEADPSSDLSGSDAATKLRLLSALLWGWDPAEIQVSAEPISPPLPRVPAGHRLRQVVGAVRDEPGVVRVELWAEPEASALGALRGPEKAVRYDCGDAGQITVSGGRSSPHGAALAMIKDTLGAVLEATTGFR</sequence>
<dbReference type="PANTHER" id="PTHR43331:SF1">
    <property type="entry name" value="HOMOSERINE DEHYDROGENASE"/>
    <property type="match status" value="1"/>
</dbReference>
<feature type="binding site" evidence="11">
    <location>
        <position position="184"/>
    </location>
    <ligand>
        <name>L-homoserine</name>
        <dbReference type="ChEBI" id="CHEBI:57476"/>
    </ligand>
</feature>
<keyword evidence="11 12" id="KW-0521">NADP</keyword>
<dbReference type="AlphaFoldDB" id="A0A4R4V1S4"/>
<evidence type="ECO:0000256" key="1">
    <source>
        <dbReference type="ARBA" id="ARBA00005056"/>
    </source>
</evidence>
<dbReference type="UniPathway" id="UPA00051">
    <property type="reaction ID" value="UER00465"/>
</dbReference>
<evidence type="ECO:0000256" key="9">
    <source>
        <dbReference type="ARBA" id="ARBA00023167"/>
    </source>
</evidence>
<gene>
    <name evidence="16" type="ORF">E1161_11320</name>
</gene>
<name>A0A4R4V1S4_9PSEU</name>
<comment type="pathway">
    <text evidence="2 12">Amino-acid biosynthesis; L-methionine biosynthesis via de novo pathway; L-homoserine from L-aspartate: step 3/3.</text>
</comment>
<evidence type="ECO:0000256" key="10">
    <source>
        <dbReference type="PIRSR" id="PIRSR036497-1"/>
    </source>
</evidence>
<comment type="caution">
    <text evidence="16">The sequence shown here is derived from an EMBL/GenBank/DDBJ whole genome shotgun (WGS) entry which is preliminary data.</text>
</comment>
<dbReference type="SUPFAM" id="SSF51735">
    <property type="entry name" value="NAD(P)-binding Rossmann-fold domains"/>
    <property type="match status" value="1"/>
</dbReference>
<evidence type="ECO:0000256" key="11">
    <source>
        <dbReference type="PIRSR" id="PIRSR036497-2"/>
    </source>
</evidence>
<evidence type="ECO:0000256" key="12">
    <source>
        <dbReference type="RuleBase" id="RU000579"/>
    </source>
</evidence>
<dbReference type="EC" id="1.1.1.3" evidence="4 12"/>
<dbReference type="OrthoDB" id="9808167at2"/>
<feature type="active site" description="Proton donor" evidence="10">
    <location>
        <position position="199"/>
    </location>
</feature>
<evidence type="ECO:0000259" key="15">
    <source>
        <dbReference type="Pfam" id="PF03447"/>
    </source>
</evidence>
<dbReference type="GO" id="GO:0050661">
    <property type="term" value="F:NADP binding"/>
    <property type="evidence" value="ECO:0007669"/>
    <property type="project" value="InterPro"/>
</dbReference>
<proteinExistence type="inferred from homology"/>